<dbReference type="InterPro" id="IPR011541">
    <property type="entry name" value="Ni/Co_transpt_high_affinity"/>
</dbReference>
<sequence length="390" mass="41186">MRLKRTLLVMSCLMLSLMAGLASANLPGLTSDPGTGDGESAPLVEPLPEQPIAQPIETSQSASRALPSPLQQFTFWIMQQQRTLHRALSRSMEDLDNNRAWAQVWALITLSFLYGVFHAAGPGHGKAVITTYMLTQPTDLKRGILLSVAAALMQGLTAIVLVLVVVFGLGMLAREAVSSIQVIERLSFALIAALGLILLWRAGTPLWSTYREHRAHRAAAQRHAEPNASLTMQFSTLSTDNARTQGGSVLAAHTHAPGEACPTCGKQHHVAPDQIAGNSAFQNLGLVLSIGARPCTGAVLVLVVANLLGLWWAGVLGVIAMSLGTALTVSILATLAVTARSAANRFLNFNDRVLSGFGIGLTGIGGLVLLTLGCSLLLASITTQQPFGLL</sequence>
<feature type="transmembrane region" description="Helical" evidence="13">
    <location>
        <begin position="311"/>
        <end position="337"/>
    </location>
</feature>
<proteinExistence type="inferred from homology"/>
<accession>A0A4Z0W767</accession>
<dbReference type="GO" id="GO:0006824">
    <property type="term" value="P:cobalt ion transport"/>
    <property type="evidence" value="ECO:0007669"/>
    <property type="project" value="UniProtKB-KW"/>
</dbReference>
<keyword evidence="8 13" id="KW-1133">Transmembrane helix</keyword>
<comment type="function">
    <text evidence="1">Efflux system for nickel and cobalt.</text>
</comment>
<keyword evidence="12" id="KW-0170">Cobalt</keyword>
<feature type="transmembrane region" description="Helical" evidence="13">
    <location>
        <begin position="100"/>
        <end position="123"/>
    </location>
</feature>
<dbReference type="Pfam" id="PF03824">
    <property type="entry name" value="NicO"/>
    <property type="match status" value="1"/>
</dbReference>
<name>A0A4Z0W767_9GAMM</name>
<reference evidence="15 16" key="1">
    <citation type="submission" date="2019-04" db="EMBL/GenBank/DDBJ databases">
        <title>Natronospirillum operosus gen. nov., sp. nov., a haloalkaliphilic satellite isolated from decaying biomass of laboratory culture of cyanobacterium Geitlerinema sp. and proposal of Natronospirillaceae fam. nov. and Saccharospirillaceae fam. nov.</title>
        <authorList>
            <person name="Kevbrin V."/>
            <person name="Boltyanskaya Y."/>
            <person name="Koziaeva V."/>
            <person name="Grouzdev D.S."/>
            <person name="Park M."/>
            <person name="Cho J."/>
        </authorList>
    </citation>
    <scope>NUCLEOTIDE SEQUENCE [LARGE SCALE GENOMIC DNA]</scope>
    <source>
        <strain evidence="15 16">G-116</strain>
    </source>
</reference>
<evidence type="ECO:0000256" key="11">
    <source>
        <dbReference type="ARBA" id="ARBA00023136"/>
    </source>
</evidence>
<feature type="transmembrane region" description="Helical" evidence="13">
    <location>
        <begin position="144"/>
        <end position="173"/>
    </location>
</feature>
<evidence type="ECO:0000313" key="16">
    <source>
        <dbReference type="Proteomes" id="UP000297475"/>
    </source>
</evidence>
<evidence type="ECO:0000256" key="6">
    <source>
        <dbReference type="ARBA" id="ARBA00022596"/>
    </source>
</evidence>
<dbReference type="Proteomes" id="UP000297475">
    <property type="component" value="Unassembled WGS sequence"/>
</dbReference>
<dbReference type="OrthoDB" id="9812956at2"/>
<evidence type="ECO:0000256" key="13">
    <source>
        <dbReference type="RuleBase" id="RU362101"/>
    </source>
</evidence>
<dbReference type="GO" id="GO:0046583">
    <property type="term" value="F:monoatomic cation efflux transmembrane transporter activity"/>
    <property type="evidence" value="ECO:0007669"/>
    <property type="project" value="TreeGrafter"/>
</dbReference>
<keyword evidence="9" id="KW-0406">Ion transport</keyword>
<evidence type="ECO:0000256" key="12">
    <source>
        <dbReference type="ARBA" id="ARBA00023285"/>
    </source>
</evidence>
<dbReference type="RefSeq" id="WP_135483746.1">
    <property type="nucleotide sequence ID" value="NZ_SRMF01000005.1"/>
</dbReference>
<evidence type="ECO:0000256" key="9">
    <source>
        <dbReference type="ARBA" id="ARBA00023065"/>
    </source>
</evidence>
<comment type="subcellular location">
    <subcellularLocation>
        <location evidence="2 13">Cell membrane</location>
        <topology evidence="2 13">Multi-pass membrane protein</topology>
    </subcellularLocation>
</comment>
<dbReference type="PANTHER" id="PTHR40659:SF1">
    <property type="entry name" value="NICKEL_COBALT EFFLUX SYSTEM RCNA"/>
    <property type="match status" value="1"/>
</dbReference>
<dbReference type="GO" id="GO:0015099">
    <property type="term" value="F:nickel cation transmembrane transporter activity"/>
    <property type="evidence" value="ECO:0007669"/>
    <property type="project" value="UniProtKB-UniRule"/>
</dbReference>
<gene>
    <name evidence="15" type="ORF">E4656_13120</name>
</gene>
<evidence type="ECO:0000313" key="15">
    <source>
        <dbReference type="EMBL" id="TGG92412.1"/>
    </source>
</evidence>
<protein>
    <recommendedName>
        <fullName evidence="13">Nickel/cobalt efflux system</fullName>
    </recommendedName>
</protein>
<evidence type="ECO:0000256" key="2">
    <source>
        <dbReference type="ARBA" id="ARBA00004651"/>
    </source>
</evidence>
<keyword evidence="16" id="KW-1185">Reference proteome</keyword>
<comment type="similarity">
    <text evidence="13">Belongs to the NiCoT transporter (TC 2.A.52) family.</text>
</comment>
<keyword evidence="3" id="KW-0171">Cobalt transport</keyword>
<evidence type="ECO:0000256" key="4">
    <source>
        <dbReference type="ARBA" id="ARBA00022448"/>
    </source>
</evidence>
<dbReference type="GO" id="GO:0010045">
    <property type="term" value="P:response to nickel cation"/>
    <property type="evidence" value="ECO:0007669"/>
    <property type="project" value="TreeGrafter"/>
</dbReference>
<evidence type="ECO:0000256" key="7">
    <source>
        <dbReference type="ARBA" id="ARBA00022692"/>
    </source>
</evidence>
<dbReference type="InterPro" id="IPR051224">
    <property type="entry name" value="NiCoT_RcnA"/>
</dbReference>
<feature type="chain" id="PRO_5021206766" description="Nickel/cobalt efflux system" evidence="14">
    <location>
        <begin position="25"/>
        <end position="390"/>
    </location>
</feature>
<keyword evidence="7 13" id="KW-0812">Transmembrane</keyword>
<keyword evidence="5" id="KW-1003">Cell membrane</keyword>
<feature type="transmembrane region" description="Helical" evidence="13">
    <location>
        <begin position="284"/>
        <end position="305"/>
    </location>
</feature>
<keyword evidence="14" id="KW-0732">Signal</keyword>
<keyword evidence="4 13" id="KW-0813">Transport</keyword>
<feature type="transmembrane region" description="Helical" evidence="13">
    <location>
        <begin position="185"/>
        <end position="207"/>
    </location>
</feature>
<dbReference type="AlphaFoldDB" id="A0A4Z0W767"/>
<comment type="caution">
    <text evidence="15">The sequence shown here is derived from an EMBL/GenBank/DDBJ whole genome shotgun (WGS) entry which is preliminary data.</text>
</comment>
<dbReference type="GO" id="GO:0032025">
    <property type="term" value="P:response to cobalt ion"/>
    <property type="evidence" value="ECO:0007669"/>
    <property type="project" value="TreeGrafter"/>
</dbReference>
<dbReference type="PANTHER" id="PTHR40659">
    <property type="entry name" value="NICKEL/COBALT EFFLUX SYSTEM RCNA"/>
    <property type="match status" value="1"/>
</dbReference>
<keyword evidence="10" id="KW-0921">Nickel transport</keyword>
<evidence type="ECO:0000256" key="10">
    <source>
        <dbReference type="ARBA" id="ARBA00023112"/>
    </source>
</evidence>
<evidence type="ECO:0000256" key="5">
    <source>
        <dbReference type="ARBA" id="ARBA00022475"/>
    </source>
</evidence>
<feature type="signal peptide" evidence="14">
    <location>
        <begin position="1"/>
        <end position="24"/>
    </location>
</feature>
<dbReference type="EMBL" id="SRMF01000005">
    <property type="protein sequence ID" value="TGG92412.1"/>
    <property type="molecule type" value="Genomic_DNA"/>
</dbReference>
<keyword evidence="6" id="KW-0533">Nickel</keyword>
<evidence type="ECO:0000256" key="1">
    <source>
        <dbReference type="ARBA" id="ARBA00002510"/>
    </source>
</evidence>
<evidence type="ECO:0000256" key="8">
    <source>
        <dbReference type="ARBA" id="ARBA00022989"/>
    </source>
</evidence>
<keyword evidence="11 13" id="KW-0472">Membrane</keyword>
<organism evidence="15 16">
    <name type="scientific">Natronospirillum operosum</name>
    <dbReference type="NCBI Taxonomy" id="2759953"/>
    <lineage>
        <taxon>Bacteria</taxon>
        <taxon>Pseudomonadati</taxon>
        <taxon>Pseudomonadota</taxon>
        <taxon>Gammaproteobacteria</taxon>
        <taxon>Oceanospirillales</taxon>
        <taxon>Natronospirillaceae</taxon>
        <taxon>Natronospirillum</taxon>
    </lineage>
</organism>
<evidence type="ECO:0000256" key="14">
    <source>
        <dbReference type="SAM" id="SignalP"/>
    </source>
</evidence>
<dbReference type="GO" id="GO:0005886">
    <property type="term" value="C:plasma membrane"/>
    <property type="evidence" value="ECO:0007669"/>
    <property type="project" value="UniProtKB-SubCell"/>
</dbReference>
<feature type="transmembrane region" description="Helical" evidence="13">
    <location>
        <begin position="357"/>
        <end position="381"/>
    </location>
</feature>
<evidence type="ECO:0000256" key="3">
    <source>
        <dbReference type="ARBA" id="ARBA00022426"/>
    </source>
</evidence>